<evidence type="ECO:0000313" key="1">
    <source>
        <dbReference type="EMBL" id="KZV22642.1"/>
    </source>
</evidence>
<evidence type="ECO:0000313" key="2">
    <source>
        <dbReference type="Proteomes" id="UP000250235"/>
    </source>
</evidence>
<organism evidence="1 2">
    <name type="scientific">Dorcoceras hygrometricum</name>
    <dbReference type="NCBI Taxonomy" id="472368"/>
    <lineage>
        <taxon>Eukaryota</taxon>
        <taxon>Viridiplantae</taxon>
        <taxon>Streptophyta</taxon>
        <taxon>Embryophyta</taxon>
        <taxon>Tracheophyta</taxon>
        <taxon>Spermatophyta</taxon>
        <taxon>Magnoliopsida</taxon>
        <taxon>eudicotyledons</taxon>
        <taxon>Gunneridae</taxon>
        <taxon>Pentapetalae</taxon>
        <taxon>asterids</taxon>
        <taxon>lamiids</taxon>
        <taxon>Lamiales</taxon>
        <taxon>Gesneriaceae</taxon>
        <taxon>Didymocarpoideae</taxon>
        <taxon>Trichosporeae</taxon>
        <taxon>Loxocarpinae</taxon>
        <taxon>Dorcoceras</taxon>
    </lineage>
</organism>
<accession>A0A2Z7ATV5</accession>
<dbReference type="EMBL" id="KV014329">
    <property type="protein sequence ID" value="KZV22642.1"/>
    <property type="molecule type" value="Genomic_DNA"/>
</dbReference>
<dbReference type="Proteomes" id="UP000250235">
    <property type="component" value="Unassembled WGS sequence"/>
</dbReference>
<gene>
    <name evidence="1" type="ORF">F511_13101</name>
</gene>
<name>A0A2Z7ATV5_9LAMI</name>
<sequence length="283" mass="31127">MLVGFGPAVGRCAWCSHQMLFSVRVSGWKDTKALRGRRLFEVSAVESAVGFPGFAAGRGFDPAGGAPGGVYPEQLGALIRIAYWNQLRKLDQLRAHRFVRLPKSARAFGSDRTLEAAQSVRTVNQLSMVSQLGAANQLSAVNWLSTVNQLGVVNQLRMVRPVWDGQTNRGKVNWFGLVKPSWSGQTSSGKNQTIEEGQTSWGKVKADWKSTQADNSLTGTVKGIALYLPCFVELTTAVSRSWLDGETPVTLGFTLWKHKITGGREREKREALTERKLGFRGFL</sequence>
<proteinExistence type="predicted"/>
<keyword evidence="2" id="KW-1185">Reference proteome</keyword>
<protein>
    <submittedName>
        <fullName evidence="1">Uncharacterized protein</fullName>
    </submittedName>
</protein>
<reference evidence="1 2" key="1">
    <citation type="journal article" date="2015" name="Proc. Natl. Acad. Sci. U.S.A.">
        <title>The resurrection genome of Boea hygrometrica: A blueprint for survival of dehydration.</title>
        <authorList>
            <person name="Xiao L."/>
            <person name="Yang G."/>
            <person name="Zhang L."/>
            <person name="Yang X."/>
            <person name="Zhao S."/>
            <person name="Ji Z."/>
            <person name="Zhou Q."/>
            <person name="Hu M."/>
            <person name="Wang Y."/>
            <person name="Chen M."/>
            <person name="Xu Y."/>
            <person name="Jin H."/>
            <person name="Xiao X."/>
            <person name="Hu G."/>
            <person name="Bao F."/>
            <person name="Hu Y."/>
            <person name="Wan P."/>
            <person name="Li L."/>
            <person name="Deng X."/>
            <person name="Kuang T."/>
            <person name="Xiang C."/>
            <person name="Zhu J.K."/>
            <person name="Oliver M.J."/>
            <person name="He Y."/>
        </authorList>
    </citation>
    <scope>NUCLEOTIDE SEQUENCE [LARGE SCALE GENOMIC DNA]</scope>
    <source>
        <strain evidence="2">cv. XS01</strain>
    </source>
</reference>
<dbReference type="AlphaFoldDB" id="A0A2Z7ATV5"/>